<name>L0JZC8_9EURY</name>
<gene>
    <name evidence="2" type="ORF">Natoc_1866</name>
</gene>
<dbReference type="eggNOG" id="arCOG06357">
    <property type="taxonomic scope" value="Archaea"/>
</dbReference>
<dbReference type="Proteomes" id="UP000010878">
    <property type="component" value="Chromosome"/>
</dbReference>
<dbReference type="STRING" id="694430.Natoc_1866"/>
<proteinExistence type="predicted"/>
<reference evidence="2 3" key="1">
    <citation type="submission" date="2012-11" db="EMBL/GenBank/DDBJ databases">
        <title>FINISHED of Natronococcus occultus SP4, DSM 3396.</title>
        <authorList>
            <consortium name="DOE Joint Genome Institute"/>
            <person name="Eisen J."/>
            <person name="Huntemann M."/>
            <person name="Wei C.-L."/>
            <person name="Han J."/>
            <person name="Detter J.C."/>
            <person name="Han C."/>
            <person name="Tapia R."/>
            <person name="Chen A."/>
            <person name="Kyrpides N."/>
            <person name="Mavromatis K."/>
            <person name="Markowitz V."/>
            <person name="Szeto E."/>
            <person name="Ivanova N."/>
            <person name="Mikhailova N."/>
            <person name="Ovchinnikova G."/>
            <person name="Pagani I."/>
            <person name="Pati A."/>
            <person name="Goodwin L."/>
            <person name="Nordberg H.P."/>
            <person name="Cantor M.N."/>
            <person name="Hua S.X."/>
            <person name="Woyke T."/>
            <person name="Eisen J."/>
            <person name="Klenk H.-P."/>
            <person name="Klenk H.-P."/>
        </authorList>
    </citation>
    <scope>NUCLEOTIDE SEQUENCE [LARGE SCALE GENOMIC DNA]</scope>
    <source>
        <strain evidence="2 3">SP4</strain>
    </source>
</reference>
<dbReference type="AlphaFoldDB" id="L0JZC8"/>
<feature type="transmembrane region" description="Helical" evidence="1">
    <location>
        <begin position="134"/>
        <end position="161"/>
    </location>
</feature>
<dbReference type="OrthoDB" id="204680at2157"/>
<evidence type="ECO:0000313" key="3">
    <source>
        <dbReference type="Proteomes" id="UP000010878"/>
    </source>
</evidence>
<keyword evidence="1" id="KW-0812">Transmembrane</keyword>
<feature type="transmembrane region" description="Helical" evidence="1">
    <location>
        <begin position="12"/>
        <end position="35"/>
    </location>
</feature>
<accession>L0JZC8</accession>
<evidence type="ECO:0000256" key="1">
    <source>
        <dbReference type="SAM" id="Phobius"/>
    </source>
</evidence>
<feature type="transmembrane region" description="Helical" evidence="1">
    <location>
        <begin position="55"/>
        <end position="76"/>
    </location>
</feature>
<keyword evidence="3" id="KW-1185">Reference proteome</keyword>
<protein>
    <submittedName>
        <fullName evidence="2">Uncharacterized protein</fullName>
    </submittedName>
</protein>
<organism evidence="2 3">
    <name type="scientific">Natronococcus occultus SP4</name>
    <dbReference type="NCBI Taxonomy" id="694430"/>
    <lineage>
        <taxon>Archaea</taxon>
        <taxon>Methanobacteriati</taxon>
        <taxon>Methanobacteriota</taxon>
        <taxon>Stenosarchaea group</taxon>
        <taxon>Halobacteria</taxon>
        <taxon>Halobacteriales</taxon>
        <taxon>Natrialbaceae</taxon>
        <taxon>Natronococcus</taxon>
    </lineage>
</organism>
<keyword evidence="1" id="KW-1133">Transmembrane helix</keyword>
<dbReference type="RefSeq" id="WP_015321105.1">
    <property type="nucleotide sequence ID" value="NC_019974.1"/>
</dbReference>
<dbReference type="GeneID" id="14404950"/>
<evidence type="ECO:0000313" key="2">
    <source>
        <dbReference type="EMBL" id="AGB37660.1"/>
    </source>
</evidence>
<sequence>MGENDKQIIDGVGRWGGGFTGGLAGGIAMGLVLHLGGNQIELLGGLAPLPAADVGAGWTMHLLLSVLFGLTFAAVISRPRIQDVVETFREYLIAGIVFGTVLGIVAGGLIFPIAMTRAGIGAFPLPFLPMPGMAAELFAALLFAIGHLVYGLVLGAVFATINGIAPDVIRGRVPISDR</sequence>
<dbReference type="EMBL" id="CP003929">
    <property type="protein sequence ID" value="AGB37660.1"/>
    <property type="molecule type" value="Genomic_DNA"/>
</dbReference>
<dbReference type="HOGENOM" id="CLU_115695_0_0_2"/>
<keyword evidence="1" id="KW-0472">Membrane</keyword>
<dbReference type="KEGG" id="nou:Natoc_1866"/>
<feature type="transmembrane region" description="Helical" evidence="1">
    <location>
        <begin position="88"/>
        <end position="114"/>
    </location>
</feature>